<dbReference type="AlphaFoldDB" id="A0AAN6YS37"/>
<dbReference type="GeneID" id="89943533"/>
<sequence length="187" mass="20777">MGNFPSSAVLVGFPTSYGTGVGSWLLRAEFVVVVRATRNPQRVSGTAKCQKHDGPCVLRNKSRIEQVLCPYSRSFLRGYLEKAHCRVLTCAGECIGYPHPIAHGKYTYVLYLPATLHADMWLKRSHISAVSVSQSSFDNSRKAVVMLVPEKPNSEMGEVRQACIRNFGEFPPISQDQICSFELDDAH</sequence>
<name>A0AAN6YS37_9PEZI</name>
<organism evidence="1 2">
    <name type="scientific">Canariomyces notabilis</name>
    <dbReference type="NCBI Taxonomy" id="2074819"/>
    <lineage>
        <taxon>Eukaryota</taxon>
        <taxon>Fungi</taxon>
        <taxon>Dikarya</taxon>
        <taxon>Ascomycota</taxon>
        <taxon>Pezizomycotina</taxon>
        <taxon>Sordariomycetes</taxon>
        <taxon>Sordariomycetidae</taxon>
        <taxon>Sordariales</taxon>
        <taxon>Chaetomiaceae</taxon>
        <taxon>Canariomyces</taxon>
    </lineage>
</organism>
<reference evidence="1" key="1">
    <citation type="journal article" date="2023" name="Mol. Phylogenet. Evol.">
        <title>Genome-scale phylogeny and comparative genomics of the fungal order Sordariales.</title>
        <authorList>
            <person name="Hensen N."/>
            <person name="Bonometti L."/>
            <person name="Westerberg I."/>
            <person name="Brannstrom I.O."/>
            <person name="Guillou S."/>
            <person name="Cros-Aarteil S."/>
            <person name="Calhoun S."/>
            <person name="Haridas S."/>
            <person name="Kuo A."/>
            <person name="Mondo S."/>
            <person name="Pangilinan J."/>
            <person name="Riley R."/>
            <person name="LaButti K."/>
            <person name="Andreopoulos B."/>
            <person name="Lipzen A."/>
            <person name="Chen C."/>
            <person name="Yan M."/>
            <person name="Daum C."/>
            <person name="Ng V."/>
            <person name="Clum A."/>
            <person name="Steindorff A."/>
            <person name="Ohm R.A."/>
            <person name="Martin F."/>
            <person name="Silar P."/>
            <person name="Natvig D.O."/>
            <person name="Lalanne C."/>
            <person name="Gautier V."/>
            <person name="Ament-Velasquez S.L."/>
            <person name="Kruys A."/>
            <person name="Hutchinson M.I."/>
            <person name="Powell A.J."/>
            <person name="Barry K."/>
            <person name="Miller A.N."/>
            <person name="Grigoriev I.V."/>
            <person name="Debuchy R."/>
            <person name="Gladieux P."/>
            <person name="Hiltunen Thoren M."/>
            <person name="Johannesson H."/>
        </authorList>
    </citation>
    <scope>NUCLEOTIDE SEQUENCE</scope>
    <source>
        <strain evidence="1">CBS 508.74</strain>
    </source>
</reference>
<proteinExistence type="predicted"/>
<dbReference type="Proteomes" id="UP001302812">
    <property type="component" value="Unassembled WGS sequence"/>
</dbReference>
<dbReference type="RefSeq" id="XP_064670091.1">
    <property type="nucleotide sequence ID" value="XM_064819407.1"/>
</dbReference>
<comment type="caution">
    <text evidence="1">The sequence shown here is derived from an EMBL/GenBank/DDBJ whole genome shotgun (WGS) entry which is preliminary data.</text>
</comment>
<evidence type="ECO:0000313" key="1">
    <source>
        <dbReference type="EMBL" id="KAK4112521.1"/>
    </source>
</evidence>
<accession>A0AAN6YS37</accession>
<dbReference type="EMBL" id="MU853342">
    <property type="protein sequence ID" value="KAK4112521.1"/>
    <property type="molecule type" value="Genomic_DNA"/>
</dbReference>
<protein>
    <submittedName>
        <fullName evidence="1">Uncharacterized protein</fullName>
    </submittedName>
</protein>
<reference evidence="1" key="2">
    <citation type="submission" date="2023-05" db="EMBL/GenBank/DDBJ databases">
        <authorList>
            <consortium name="Lawrence Berkeley National Laboratory"/>
            <person name="Steindorff A."/>
            <person name="Hensen N."/>
            <person name="Bonometti L."/>
            <person name="Westerberg I."/>
            <person name="Brannstrom I.O."/>
            <person name="Guillou S."/>
            <person name="Cros-Aarteil S."/>
            <person name="Calhoun S."/>
            <person name="Haridas S."/>
            <person name="Kuo A."/>
            <person name="Mondo S."/>
            <person name="Pangilinan J."/>
            <person name="Riley R."/>
            <person name="Labutti K."/>
            <person name="Andreopoulos B."/>
            <person name="Lipzen A."/>
            <person name="Chen C."/>
            <person name="Yanf M."/>
            <person name="Daum C."/>
            <person name="Ng V."/>
            <person name="Clum A."/>
            <person name="Ohm R."/>
            <person name="Martin F."/>
            <person name="Silar P."/>
            <person name="Natvig D."/>
            <person name="Lalanne C."/>
            <person name="Gautier V."/>
            <person name="Ament-Velasquez S.L."/>
            <person name="Kruys A."/>
            <person name="Hutchinson M.I."/>
            <person name="Powell A.J."/>
            <person name="Barry K."/>
            <person name="Miller A.N."/>
            <person name="Grigoriev I.V."/>
            <person name="Debuchy R."/>
            <person name="Gladieux P."/>
            <person name="Thoren M.H."/>
            <person name="Johannesson H."/>
        </authorList>
    </citation>
    <scope>NUCLEOTIDE SEQUENCE</scope>
    <source>
        <strain evidence="1">CBS 508.74</strain>
    </source>
</reference>
<keyword evidence="2" id="KW-1185">Reference proteome</keyword>
<evidence type="ECO:0000313" key="2">
    <source>
        <dbReference type="Proteomes" id="UP001302812"/>
    </source>
</evidence>
<gene>
    <name evidence="1" type="ORF">N656DRAFT_93098</name>
</gene>